<feature type="domain" description="Amidase" evidence="5">
    <location>
        <begin position="78"/>
        <end position="535"/>
    </location>
</feature>
<comment type="similarity">
    <text evidence="1">Belongs to the amidase family.</text>
</comment>
<evidence type="ECO:0000256" key="1">
    <source>
        <dbReference type="ARBA" id="ARBA00009199"/>
    </source>
</evidence>
<feature type="binding site" evidence="4">
    <location>
        <position position="183"/>
    </location>
    <ligand>
        <name>substrate</name>
    </ligand>
</feature>
<reference evidence="6" key="1">
    <citation type="submission" date="2021-07" db="EMBL/GenBank/DDBJ databases">
        <authorList>
            <person name="Durling M."/>
        </authorList>
    </citation>
    <scope>NUCLEOTIDE SEQUENCE</scope>
</reference>
<dbReference type="Proteomes" id="UP000696280">
    <property type="component" value="Unassembled WGS sequence"/>
</dbReference>
<gene>
    <name evidence="6" type="ORF">HYFRA_00006092</name>
</gene>
<evidence type="ECO:0000256" key="2">
    <source>
        <dbReference type="ARBA" id="ARBA00022801"/>
    </source>
</evidence>
<dbReference type="Pfam" id="PF01425">
    <property type="entry name" value="Amidase"/>
    <property type="match status" value="1"/>
</dbReference>
<feature type="active site" description="Charge relay system" evidence="3">
    <location>
        <position position="134"/>
    </location>
</feature>
<dbReference type="OrthoDB" id="6428749at2759"/>
<proteinExistence type="inferred from homology"/>
<protein>
    <recommendedName>
        <fullName evidence="5">Amidase domain-containing protein</fullName>
    </recommendedName>
</protein>
<dbReference type="InterPro" id="IPR023631">
    <property type="entry name" value="Amidase_dom"/>
</dbReference>
<keyword evidence="7" id="KW-1185">Reference proteome</keyword>
<dbReference type="PANTHER" id="PTHR46072:SF2">
    <property type="entry name" value="AMIDASE (EUROFUNG)"/>
    <property type="match status" value="1"/>
</dbReference>
<keyword evidence="2" id="KW-0378">Hydrolase</keyword>
<evidence type="ECO:0000256" key="3">
    <source>
        <dbReference type="PIRSR" id="PIRSR001221-1"/>
    </source>
</evidence>
<feature type="binding site" evidence="4">
    <location>
        <position position="209"/>
    </location>
    <ligand>
        <name>substrate</name>
    </ligand>
</feature>
<evidence type="ECO:0000256" key="4">
    <source>
        <dbReference type="PIRSR" id="PIRSR001221-2"/>
    </source>
</evidence>
<feature type="active site" description="Acyl-ester intermediate" evidence="3">
    <location>
        <position position="233"/>
    </location>
</feature>
<dbReference type="EMBL" id="CAJVRL010000115">
    <property type="protein sequence ID" value="CAG8961558.1"/>
    <property type="molecule type" value="Genomic_DNA"/>
</dbReference>
<organism evidence="6 7">
    <name type="scientific">Hymenoscyphus fraxineus</name>
    <dbReference type="NCBI Taxonomy" id="746836"/>
    <lineage>
        <taxon>Eukaryota</taxon>
        <taxon>Fungi</taxon>
        <taxon>Dikarya</taxon>
        <taxon>Ascomycota</taxon>
        <taxon>Pezizomycotina</taxon>
        <taxon>Leotiomycetes</taxon>
        <taxon>Helotiales</taxon>
        <taxon>Helotiaceae</taxon>
        <taxon>Hymenoscyphus</taxon>
    </lineage>
</organism>
<dbReference type="InterPro" id="IPR036928">
    <property type="entry name" value="AS_sf"/>
</dbReference>
<sequence length="548" mass="60782">MSSPSWQDIATAKQKQREDKIPLIWKIPPCVLPHSEVPNVQDWPKTSGFFTEKELEITESLAHEVVSKIATKQWTSQEVMEATCKRAAVAQQLLNCITEIRFEEAISRAKELDAYLEREGKVIGPLHGLPISFKDQFNIKGLDTSVGYISWCNKAATEDSTLVTLLCTAGAIPYCKTNVPATLMMGESVNNVFGRTVNPRNRHLTTGGSSGGESALITFRGSFLGVGTDIGGSIRHPCSFTGLYGLRPSHGRVSYQKVANTYLGQEAVRSCAGPMCRSPSDIRLFMSSLAAQQPWLYDPQTLPIPWREEDENLPKKLCFGFGIHDGQVSPTPPLRRAMEITRKALEAAGHEVIEFIPTEHHEASEIINKMWGADGGQEFRRDTDASGEPLHPDIESWLGHSSEAKPMTVFETWENQHRRTLLATSWLERWQETKSQTTTGRPIDGLIMPCTPFPAIRHDAGYPHHWGALSPLLDLTTGVFPVTQVDLEKDVVPPNWQPLTDLDQEISDFYGGPQNHENALIGLAVIAGRLEEEKVVAMLELISKALVT</sequence>
<dbReference type="SUPFAM" id="SSF75304">
    <property type="entry name" value="Amidase signature (AS) enzymes"/>
    <property type="match status" value="1"/>
</dbReference>
<dbReference type="Gene3D" id="3.90.1300.10">
    <property type="entry name" value="Amidase signature (AS) domain"/>
    <property type="match status" value="1"/>
</dbReference>
<dbReference type="PANTHER" id="PTHR46072">
    <property type="entry name" value="AMIDASE-RELATED-RELATED"/>
    <property type="match status" value="1"/>
</dbReference>
<feature type="active site" description="Charge relay system" evidence="3">
    <location>
        <position position="209"/>
    </location>
</feature>
<feature type="binding site" evidence="4">
    <location>
        <begin position="230"/>
        <end position="233"/>
    </location>
    <ligand>
        <name>substrate</name>
    </ligand>
</feature>
<evidence type="ECO:0000259" key="5">
    <source>
        <dbReference type="Pfam" id="PF01425"/>
    </source>
</evidence>
<name>A0A9N9LBQ1_9HELO</name>
<accession>A0A9N9LBQ1</accession>
<dbReference type="AlphaFoldDB" id="A0A9N9LBQ1"/>
<evidence type="ECO:0000313" key="7">
    <source>
        <dbReference type="Proteomes" id="UP000696280"/>
    </source>
</evidence>
<dbReference type="GO" id="GO:0016787">
    <property type="term" value="F:hydrolase activity"/>
    <property type="evidence" value="ECO:0007669"/>
    <property type="project" value="UniProtKB-KW"/>
</dbReference>
<dbReference type="PIRSF" id="PIRSF001221">
    <property type="entry name" value="Amidase_fungi"/>
    <property type="match status" value="1"/>
</dbReference>
<evidence type="ECO:0000313" key="6">
    <source>
        <dbReference type="EMBL" id="CAG8961558.1"/>
    </source>
</evidence>
<comment type="caution">
    <text evidence="6">The sequence shown here is derived from an EMBL/GenBank/DDBJ whole genome shotgun (WGS) entry which is preliminary data.</text>
</comment>